<dbReference type="SMART" id="SM00387">
    <property type="entry name" value="HATPase_c"/>
    <property type="match status" value="1"/>
</dbReference>
<dbReference type="EMBL" id="JAVXZY010000006">
    <property type="protein sequence ID" value="MDT9000790.1"/>
    <property type="molecule type" value="Genomic_DNA"/>
</dbReference>
<keyword evidence="11" id="KW-1185">Reference proteome</keyword>
<feature type="transmembrane region" description="Helical" evidence="8">
    <location>
        <begin position="12"/>
        <end position="30"/>
    </location>
</feature>
<evidence type="ECO:0000313" key="11">
    <source>
        <dbReference type="Proteomes" id="UP001246372"/>
    </source>
</evidence>
<dbReference type="RefSeq" id="WP_315651672.1">
    <property type="nucleotide sequence ID" value="NZ_JAVXZY010000006.1"/>
</dbReference>
<keyword evidence="5" id="KW-0418">Kinase</keyword>
<organism evidence="10 11">
    <name type="scientific">Roseateles aquae</name>
    <dbReference type="NCBI Taxonomy" id="3077235"/>
    <lineage>
        <taxon>Bacteria</taxon>
        <taxon>Pseudomonadati</taxon>
        <taxon>Pseudomonadota</taxon>
        <taxon>Betaproteobacteria</taxon>
        <taxon>Burkholderiales</taxon>
        <taxon>Sphaerotilaceae</taxon>
        <taxon>Roseateles</taxon>
    </lineage>
</organism>
<reference evidence="10" key="1">
    <citation type="submission" date="2023-09" db="EMBL/GenBank/DDBJ databases">
        <title>Paucibacter sp. APW11 Genome sequencing and assembly.</title>
        <authorList>
            <person name="Kim I."/>
        </authorList>
    </citation>
    <scope>NUCLEOTIDE SEQUENCE</scope>
    <source>
        <strain evidence="10">APW11</strain>
    </source>
</reference>
<evidence type="ECO:0000313" key="10">
    <source>
        <dbReference type="EMBL" id="MDT9000790.1"/>
    </source>
</evidence>
<dbReference type="PANTHER" id="PTHR43065:SF46">
    <property type="entry name" value="C4-DICARBOXYLATE TRANSPORT SENSOR PROTEIN DCTB"/>
    <property type="match status" value="1"/>
</dbReference>
<evidence type="ECO:0000256" key="2">
    <source>
        <dbReference type="ARBA" id="ARBA00012438"/>
    </source>
</evidence>
<comment type="caution">
    <text evidence="10">The sequence shown here is derived from an EMBL/GenBank/DDBJ whole genome shotgun (WGS) entry which is preliminary data.</text>
</comment>
<comment type="catalytic activity">
    <reaction evidence="1">
        <text>ATP + protein L-histidine = ADP + protein N-phospho-L-histidine.</text>
        <dbReference type="EC" id="2.7.13.3"/>
    </reaction>
</comment>
<accession>A0ABU3PDX9</accession>
<feature type="transmembrane region" description="Helical" evidence="8">
    <location>
        <begin position="36"/>
        <end position="55"/>
    </location>
</feature>
<keyword evidence="8" id="KW-1133">Transmembrane helix</keyword>
<keyword evidence="4" id="KW-0547">Nucleotide-binding</keyword>
<keyword evidence="6 10" id="KW-0067">ATP-binding</keyword>
<dbReference type="Pfam" id="PF02518">
    <property type="entry name" value="HATPase_c"/>
    <property type="match status" value="1"/>
</dbReference>
<evidence type="ECO:0000256" key="7">
    <source>
        <dbReference type="ARBA" id="ARBA00023012"/>
    </source>
</evidence>
<keyword evidence="8" id="KW-0812">Transmembrane</keyword>
<dbReference type="SUPFAM" id="SSF55874">
    <property type="entry name" value="ATPase domain of HSP90 chaperone/DNA topoisomerase II/histidine kinase"/>
    <property type="match status" value="1"/>
</dbReference>
<dbReference type="Proteomes" id="UP001246372">
    <property type="component" value="Unassembled WGS sequence"/>
</dbReference>
<keyword evidence="8" id="KW-0472">Membrane</keyword>
<evidence type="ECO:0000256" key="3">
    <source>
        <dbReference type="ARBA" id="ARBA00022679"/>
    </source>
</evidence>
<keyword evidence="3" id="KW-0808">Transferase</keyword>
<name>A0ABU3PDX9_9BURK</name>
<dbReference type="InterPro" id="IPR005467">
    <property type="entry name" value="His_kinase_dom"/>
</dbReference>
<keyword evidence="7" id="KW-0902">Two-component regulatory system</keyword>
<dbReference type="PROSITE" id="PS50109">
    <property type="entry name" value="HIS_KIN"/>
    <property type="match status" value="1"/>
</dbReference>
<dbReference type="InterPro" id="IPR004358">
    <property type="entry name" value="Sig_transdc_His_kin-like_C"/>
</dbReference>
<proteinExistence type="predicted"/>
<gene>
    <name evidence="10" type="ORF">RQP53_16050</name>
</gene>
<protein>
    <recommendedName>
        <fullName evidence="2">histidine kinase</fullName>
        <ecNumber evidence="2">2.7.13.3</ecNumber>
    </recommendedName>
</protein>
<dbReference type="GO" id="GO:0005524">
    <property type="term" value="F:ATP binding"/>
    <property type="evidence" value="ECO:0007669"/>
    <property type="project" value="UniProtKB-KW"/>
</dbReference>
<dbReference type="InterPro" id="IPR036890">
    <property type="entry name" value="HATPase_C_sf"/>
</dbReference>
<dbReference type="PANTHER" id="PTHR43065">
    <property type="entry name" value="SENSOR HISTIDINE KINASE"/>
    <property type="match status" value="1"/>
</dbReference>
<evidence type="ECO:0000259" key="9">
    <source>
        <dbReference type="PROSITE" id="PS50109"/>
    </source>
</evidence>
<dbReference type="Gene3D" id="3.30.565.10">
    <property type="entry name" value="Histidine kinase-like ATPase, C-terminal domain"/>
    <property type="match status" value="1"/>
</dbReference>
<sequence>MASDPRRAQALLGLTGLALLGDGLLLGLFWGQPRPVVLAALGGLLLLALGARLLLRLPAQPLRPEPQPSAAQGQAQARQLLLLEGLLDAAPVALWRLGEGVADRELQALNVQARRLLAPGSPTDPEALRQQLLRLPAAPAHLLIELPLAGDGEAAGASPERWLLRQRSLLLAGQPQRLLALMPLESELQAEAQKSWRELVKVLTHEIMNSLTPIASLSRSALEMHGDPAQADDLQLALEAIARRAEALGRFVGDYRQVSEWPAPQLAALPLQPLFERLQQLVGPAWRARGGQLDCAVEPASLMLMADEGQLEQVLLNLLRNAEQATAGVVQPQAQLRARLAAGGRLQITVSDNGPGVPPGLERQIFLPFFSARGPDAQGQRGSGIGLAVVRQLLHGMGGTVRHVRPVQGGACFVISF</sequence>
<evidence type="ECO:0000256" key="4">
    <source>
        <dbReference type="ARBA" id="ARBA00022741"/>
    </source>
</evidence>
<feature type="domain" description="Histidine kinase" evidence="9">
    <location>
        <begin position="202"/>
        <end position="417"/>
    </location>
</feature>
<evidence type="ECO:0000256" key="8">
    <source>
        <dbReference type="SAM" id="Phobius"/>
    </source>
</evidence>
<evidence type="ECO:0000256" key="5">
    <source>
        <dbReference type="ARBA" id="ARBA00022777"/>
    </source>
</evidence>
<dbReference type="PRINTS" id="PR00344">
    <property type="entry name" value="BCTRLSENSOR"/>
</dbReference>
<dbReference type="InterPro" id="IPR003594">
    <property type="entry name" value="HATPase_dom"/>
</dbReference>
<evidence type="ECO:0000256" key="1">
    <source>
        <dbReference type="ARBA" id="ARBA00000085"/>
    </source>
</evidence>
<evidence type="ECO:0000256" key="6">
    <source>
        <dbReference type="ARBA" id="ARBA00022840"/>
    </source>
</evidence>
<dbReference type="EC" id="2.7.13.3" evidence="2"/>